<dbReference type="RefSeq" id="WP_239133801.1">
    <property type="nucleotide sequence ID" value="NZ_BONZ01000040.1"/>
</dbReference>
<evidence type="ECO:0000256" key="1">
    <source>
        <dbReference type="ARBA" id="ARBA00004613"/>
    </source>
</evidence>
<dbReference type="EMBL" id="BONZ01000040">
    <property type="protein sequence ID" value="GIH16227.1"/>
    <property type="molecule type" value="Genomic_DNA"/>
</dbReference>
<name>A0A8J3VRK3_9ACTN</name>
<dbReference type="PANTHER" id="PTHR10009:SF18">
    <property type="entry name" value="PROTEIN YELLOW-LIKE PROTEIN"/>
    <property type="match status" value="1"/>
</dbReference>
<dbReference type="SUPFAM" id="SSF101898">
    <property type="entry name" value="NHL repeat"/>
    <property type="match status" value="1"/>
</dbReference>
<dbReference type="Pfam" id="PF03022">
    <property type="entry name" value="MRJP"/>
    <property type="match status" value="1"/>
</dbReference>
<organism evidence="3 4">
    <name type="scientific">Rugosimonospora africana</name>
    <dbReference type="NCBI Taxonomy" id="556532"/>
    <lineage>
        <taxon>Bacteria</taxon>
        <taxon>Bacillati</taxon>
        <taxon>Actinomycetota</taxon>
        <taxon>Actinomycetes</taxon>
        <taxon>Micromonosporales</taxon>
        <taxon>Micromonosporaceae</taxon>
        <taxon>Rugosimonospora</taxon>
    </lineage>
</organism>
<accession>A0A8J3VRK3</accession>
<protein>
    <recommendedName>
        <fullName evidence="5">Sugar lactone lactonase YvrE</fullName>
    </recommendedName>
</protein>
<dbReference type="InterPro" id="IPR017996">
    <property type="entry name" value="MRJP/yellow-related"/>
</dbReference>
<sequence length="369" mass="39907">MSDQPVDEAVGHLETVHTFDDGPMPTGVAVSASGRVFVNYPRWGDDVPATVVELRDGATVPYPDQTWNSPAGDDDRDALVSVQNIVVDPVDRLWILDTGSPMFQPTKPGGPKLVGVDLSTDTVVQTILFDPDVALPTTYLNDVRFDLRRGDAGIAYITDSSTSGPNGIIVVDLATGAAWRRLHDHPSTKADPPSVFLPMVEGRVLMRRPPDEPPGPVRLGSDGIAISADGERIWYSPVSSRHWYSVSAPALADRARADDEVAATVIDEGDKGGASDGLESDDAGRIYATDVEHNAVKRRPPDGTFETVVHDSRLLWPDTMALAADGYLYVTANQLHRQPTYQGGQDLRRRPYSLFRVAVDAGPVRLPPA</sequence>
<dbReference type="Gene3D" id="2.120.10.30">
    <property type="entry name" value="TolB, C-terminal domain"/>
    <property type="match status" value="1"/>
</dbReference>
<keyword evidence="4" id="KW-1185">Reference proteome</keyword>
<comment type="subcellular location">
    <subcellularLocation>
        <location evidence="1">Secreted</location>
    </subcellularLocation>
</comment>
<dbReference type="Proteomes" id="UP000642748">
    <property type="component" value="Unassembled WGS sequence"/>
</dbReference>
<dbReference type="PANTHER" id="PTHR10009">
    <property type="entry name" value="PROTEIN YELLOW-RELATED"/>
    <property type="match status" value="1"/>
</dbReference>
<evidence type="ECO:0000313" key="3">
    <source>
        <dbReference type="EMBL" id="GIH16227.1"/>
    </source>
</evidence>
<proteinExistence type="predicted"/>
<reference evidence="3" key="1">
    <citation type="submission" date="2021-01" db="EMBL/GenBank/DDBJ databases">
        <title>Whole genome shotgun sequence of Rugosimonospora africana NBRC 104875.</title>
        <authorList>
            <person name="Komaki H."/>
            <person name="Tamura T."/>
        </authorList>
    </citation>
    <scope>NUCLEOTIDE SEQUENCE</scope>
    <source>
        <strain evidence="3">NBRC 104875</strain>
    </source>
</reference>
<dbReference type="GO" id="GO:0005576">
    <property type="term" value="C:extracellular region"/>
    <property type="evidence" value="ECO:0007669"/>
    <property type="project" value="UniProtKB-SubCell"/>
</dbReference>
<evidence type="ECO:0000313" key="4">
    <source>
        <dbReference type="Proteomes" id="UP000642748"/>
    </source>
</evidence>
<evidence type="ECO:0000256" key="2">
    <source>
        <dbReference type="ARBA" id="ARBA00022525"/>
    </source>
</evidence>
<comment type="caution">
    <text evidence="3">The sequence shown here is derived from an EMBL/GenBank/DDBJ whole genome shotgun (WGS) entry which is preliminary data.</text>
</comment>
<keyword evidence="2" id="KW-0964">Secreted</keyword>
<gene>
    <name evidence="3" type="ORF">Raf01_43990</name>
</gene>
<dbReference type="InterPro" id="IPR011042">
    <property type="entry name" value="6-blade_b-propeller_TolB-like"/>
</dbReference>
<evidence type="ECO:0008006" key="5">
    <source>
        <dbReference type="Google" id="ProtNLM"/>
    </source>
</evidence>
<dbReference type="AlphaFoldDB" id="A0A8J3VRK3"/>